<sequence length="48" mass="5410">MKSASFRAGNLFGPNVYLCLAILTNNEECQFSRNTTCLGQTYTCVWRS</sequence>
<protein>
    <submittedName>
        <fullName evidence="1">Uncharacterized protein</fullName>
    </submittedName>
</protein>
<organism evidence="1 2">
    <name type="scientific">Ridgeia piscesae</name>
    <name type="common">Tubeworm</name>
    <dbReference type="NCBI Taxonomy" id="27915"/>
    <lineage>
        <taxon>Eukaryota</taxon>
        <taxon>Metazoa</taxon>
        <taxon>Spiralia</taxon>
        <taxon>Lophotrochozoa</taxon>
        <taxon>Annelida</taxon>
        <taxon>Polychaeta</taxon>
        <taxon>Sedentaria</taxon>
        <taxon>Canalipalpata</taxon>
        <taxon>Sabellida</taxon>
        <taxon>Siboglinidae</taxon>
        <taxon>Ridgeia</taxon>
    </lineage>
</organism>
<accession>A0AAD9KPE1</accession>
<dbReference type="EMBL" id="JAODUO010000761">
    <property type="protein sequence ID" value="KAK2174965.1"/>
    <property type="molecule type" value="Genomic_DNA"/>
</dbReference>
<evidence type="ECO:0000313" key="1">
    <source>
        <dbReference type="EMBL" id="KAK2174965.1"/>
    </source>
</evidence>
<gene>
    <name evidence="1" type="ORF">NP493_761g00032</name>
</gene>
<keyword evidence="2" id="KW-1185">Reference proteome</keyword>
<evidence type="ECO:0000313" key="2">
    <source>
        <dbReference type="Proteomes" id="UP001209878"/>
    </source>
</evidence>
<reference evidence="1" key="1">
    <citation type="journal article" date="2023" name="Mol. Biol. Evol.">
        <title>Third-Generation Sequencing Reveals the Adaptive Role of the Epigenome in Three Deep-Sea Polychaetes.</title>
        <authorList>
            <person name="Perez M."/>
            <person name="Aroh O."/>
            <person name="Sun Y."/>
            <person name="Lan Y."/>
            <person name="Juniper S.K."/>
            <person name="Young C.R."/>
            <person name="Angers B."/>
            <person name="Qian P.Y."/>
        </authorList>
    </citation>
    <scope>NUCLEOTIDE SEQUENCE</scope>
    <source>
        <strain evidence="1">R07B-5</strain>
    </source>
</reference>
<name>A0AAD9KPE1_RIDPI</name>
<comment type="caution">
    <text evidence="1">The sequence shown here is derived from an EMBL/GenBank/DDBJ whole genome shotgun (WGS) entry which is preliminary data.</text>
</comment>
<dbReference type="Proteomes" id="UP001209878">
    <property type="component" value="Unassembled WGS sequence"/>
</dbReference>
<dbReference type="AlphaFoldDB" id="A0AAD9KPE1"/>
<proteinExistence type="predicted"/>